<evidence type="ECO:0000259" key="1">
    <source>
        <dbReference type="Pfam" id="PF13556"/>
    </source>
</evidence>
<dbReference type="AlphaFoldDB" id="A0A0H5NIC4"/>
<accession>A0A0H5NIC4</accession>
<evidence type="ECO:0000313" key="4">
    <source>
        <dbReference type="Proteomes" id="UP000057820"/>
    </source>
</evidence>
<dbReference type="InterPro" id="IPR042070">
    <property type="entry name" value="PucR_C-HTH_sf"/>
</dbReference>
<gene>
    <name evidence="3" type="ORF">ERS450000_01476</name>
</gene>
<dbReference type="PANTHER" id="PTHR33744">
    <property type="entry name" value="CARBOHYDRATE DIACID REGULATOR"/>
    <property type="match status" value="1"/>
</dbReference>
<dbReference type="Proteomes" id="UP000057820">
    <property type="component" value="Chromosome 1"/>
</dbReference>
<protein>
    <submittedName>
        <fullName evidence="3">Sugar diacid utilization regulator</fullName>
    </submittedName>
</protein>
<organism evidence="3 4">
    <name type="scientific">Nocardia farcinica</name>
    <dbReference type="NCBI Taxonomy" id="37329"/>
    <lineage>
        <taxon>Bacteria</taxon>
        <taxon>Bacillati</taxon>
        <taxon>Actinomycetota</taxon>
        <taxon>Actinomycetes</taxon>
        <taxon>Mycobacteriales</taxon>
        <taxon>Nocardiaceae</taxon>
        <taxon>Nocardia</taxon>
    </lineage>
</organism>
<evidence type="ECO:0000259" key="2">
    <source>
        <dbReference type="Pfam" id="PF14361"/>
    </source>
</evidence>
<proteinExistence type="predicted"/>
<dbReference type="InterPro" id="IPR025751">
    <property type="entry name" value="RsbRD_N_dom"/>
</dbReference>
<dbReference type="PANTHER" id="PTHR33744:SF1">
    <property type="entry name" value="DNA-BINDING TRANSCRIPTIONAL ACTIVATOR ADER"/>
    <property type="match status" value="1"/>
</dbReference>
<dbReference type="Gene3D" id="1.10.10.2840">
    <property type="entry name" value="PucR C-terminal helix-turn-helix domain"/>
    <property type="match status" value="1"/>
</dbReference>
<feature type="domain" description="PucR C-terminal helix-turn-helix" evidence="1">
    <location>
        <begin position="342"/>
        <end position="399"/>
    </location>
</feature>
<dbReference type="KEGG" id="nfr:ERS450000_01476"/>
<dbReference type="RefSeq" id="WP_060591462.1">
    <property type="nucleotide sequence ID" value="NZ_CAACYE020000001.1"/>
</dbReference>
<feature type="domain" description="RsbT co-antagonist protein RsbRD N-terminal" evidence="2">
    <location>
        <begin position="27"/>
        <end position="162"/>
    </location>
</feature>
<dbReference type="EMBL" id="LN868938">
    <property type="protein sequence ID" value="CRY75710.1"/>
    <property type="molecule type" value="Genomic_DNA"/>
</dbReference>
<dbReference type="InterPro" id="IPR051448">
    <property type="entry name" value="CdaR-like_regulators"/>
</dbReference>
<sequence>MTPPPTADPDLIVSGRPASTHLRDVRTISRRMVGHFVENVVPCGTLPGDALAGDVTAVTRACLELTMRMLDGHEIGENIDEVAAAAAGWAREGIPIDTIQHAIHEGFKLSFDLIQSQASAQDYESLINVARRFMEILDAITVAVSAAYVRELRAVVGEHHTAVHTLTSALLAGNTTSTMVRECGIPIAASYHVLALAVPQHPDEHNPALDGGVVARRKLRRVQAELATRVGEAALSLLSVDGGTVLIPTDACADEALDDLVARLSGAAQVPVRAAVVAAEPDRVPQAADQAHELLDMVQRMHSEPGLYRFTDLALEYQLTRPGPAREYLGGLLDPLEEYPELLETLRVHISTNLNRQRTARLLHVHTNTVDYRLKRIGHLIGFDPTNPSGLWYLRSALVARTHRTAEPAAGPDGARVRRRA</sequence>
<dbReference type="Pfam" id="PF14361">
    <property type="entry name" value="RsbRD_N"/>
    <property type="match status" value="1"/>
</dbReference>
<dbReference type="InterPro" id="IPR025736">
    <property type="entry name" value="PucR_C-HTH_dom"/>
</dbReference>
<name>A0A0H5NIC4_NOCFR</name>
<reference evidence="4" key="1">
    <citation type="submission" date="2015-03" db="EMBL/GenBank/DDBJ databases">
        <authorList>
            <consortium name="Pathogen Informatics"/>
        </authorList>
    </citation>
    <scope>NUCLEOTIDE SEQUENCE [LARGE SCALE GENOMIC DNA]</scope>
    <source>
        <strain evidence="4">NCTC11134</strain>
    </source>
</reference>
<evidence type="ECO:0000313" key="3">
    <source>
        <dbReference type="EMBL" id="CRY75710.1"/>
    </source>
</evidence>
<dbReference type="Pfam" id="PF13556">
    <property type="entry name" value="HTH_30"/>
    <property type="match status" value="1"/>
</dbReference>